<dbReference type="PANTHER" id="PTHR16290">
    <property type="entry name" value="TRANSCRIPTION FACTOR SMIF DECAPPING ENZYME DCP1"/>
    <property type="match status" value="1"/>
</dbReference>
<dbReference type="CDD" id="cd13182">
    <property type="entry name" value="EVH1-like_Dcp1"/>
    <property type="match status" value="1"/>
</dbReference>
<dbReference type="FunFam" id="2.30.29.30:FF:000159">
    <property type="entry name" value="mRNA-decapping enzyme-like protein"/>
    <property type="match status" value="1"/>
</dbReference>
<dbReference type="GO" id="GO:0031087">
    <property type="term" value="P:deadenylation-independent decapping of nuclear-transcribed mRNA"/>
    <property type="evidence" value="ECO:0007669"/>
    <property type="project" value="TreeGrafter"/>
</dbReference>
<dbReference type="GO" id="GO:0000290">
    <property type="term" value="P:deadenylation-dependent decapping of nuclear-transcribed mRNA"/>
    <property type="evidence" value="ECO:0007669"/>
    <property type="project" value="InterPro"/>
</dbReference>
<feature type="region of interest" description="Disordered" evidence="4">
    <location>
        <begin position="167"/>
        <end position="193"/>
    </location>
</feature>
<dbReference type="PANTHER" id="PTHR16290:SF26">
    <property type="entry name" value="WH1 DOMAIN-CONTAINING PROTEIN"/>
    <property type="match status" value="1"/>
</dbReference>
<keyword evidence="6" id="KW-1185">Reference proteome</keyword>
<dbReference type="Pfam" id="PF06058">
    <property type="entry name" value="DCP1"/>
    <property type="match status" value="1"/>
</dbReference>
<name>A0A835BS59_9POAL</name>
<dbReference type="GO" id="GO:0000932">
    <property type="term" value="C:P-body"/>
    <property type="evidence" value="ECO:0007669"/>
    <property type="project" value="TreeGrafter"/>
</dbReference>
<dbReference type="Gene3D" id="2.30.29.30">
    <property type="entry name" value="Pleckstrin-homology domain (PH domain)/Phosphotyrosine-binding domain (PTB)"/>
    <property type="match status" value="1"/>
</dbReference>
<keyword evidence="3" id="KW-0963">Cytoplasm</keyword>
<evidence type="ECO:0000256" key="3">
    <source>
        <dbReference type="ARBA" id="ARBA00022490"/>
    </source>
</evidence>
<dbReference type="EMBL" id="JACEFO010001756">
    <property type="protein sequence ID" value="KAF8708716.1"/>
    <property type="molecule type" value="Genomic_DNA"/>
</dbReference>
<protein>
    <recommendedName>
        <fullName evidence="7">mRNA-decapping enzyme-like protein</fullName>
    </recommendedName>
</protein>
<comment type="caution">
    <text evidence="5">The sequence shown here is derived from an EMBL/GenBank/DDBJ whole genome shotgun (WGS) entry which is preliminary data.</text>
</comment>
<reference evidence="5" key="1">
    <citation type="submission" date="2020-07" db="EMBL/GenBank/DDBJ databases">
        <title>Genome sequence and genetic diversity analysis of an under-domesticated orphan crop, white fonio (Digitaria exilis).</title>
        <authorList>
            <person name="Bennetzen J.L."/>
            <person name="Chen S."/>
            <person name="Ma X."/>
            <person name="Wang X."/>
            <person name="Yssel A.E.J."/>
            <person name="Chaluvadi S.R."/>
            <person name="Johnson M."/>
            <person name="Gangashetty P."/>
            <person name="Hamidou F."/>
            <person name="Sanogo M.D."/>
            <person name="Zwaenepoel A."/>
            <person name="Wallace J."/>
            <person name="Van De Peer Y."/>
            <person name="Van Deynze A."/>
        </authorList>
    </citation>
    <scope>NUCLEOTIDE SEQUENCE</scope>
    <source>
        <tissue evidence="5">Leaves</tissue>
    </source>
</reference>
<evidence type="ECO:0000256" key="4">
    <source>
        <dbReference type="SAM" id="MobiDB-lite"/>
    </source>
</evidence>
<evidence type="ECO:0008006" key="7">
    <source>
        <dbReference type="Google" id="ProtNLM"/>
    </source>
</evidence>
<evidence type="ECO:0000313" key="6">
    <source>
        <dbReference type="Proteomes" id="UP000636709"/>
    </source>
</evidence>
<evidence type="ECO:0000256" key="2">
    <source>
        <dbReference type="ARBA" id="ARBA00008778"/>
    </source>
</evidence>
<proteinExistence type="inferred from homology"/>
<sequence length="404" mass="44176">MARAPTARSRRGGDVGGGGGKVKVTPNLSWDREGTRALNLSVLRRLDPAVTDILITAAHVVSYSFDEDIEEWSRKLVEGSLFVVKRNAQPRFQLVVMNRLNTENLVEDLLTNFKVEVHVPYVMYRNAADEIIGIWFHNPQECEAVAHLFKRIQYAYSRASPEADLSSKSVFEEQEAASESSAPPAVEDALEQRASPTIVEDDVEEFLLTPSKVTPCAHTIGGTGGTVQPKQSFRVIRSSSHELHNASASQASALYSLLPSPTSSVTLRPFDAHRPHSSATTQSASLLNVKPQLAPMALTQSTVASAASSLSTVPPLQPPFANHQPQVVPLLHPFPLPTALPNPPYGMPLLQPFPPPDPLPLLTPSASYSQVITREQVGSALLRLAQNDNFIDMVYREMVKRPYP</sequence>
<accession>A0A835BS59</accession>
<dbReference type="InterPro" id="IPR011993">
    <property type="entry name" value="PH-like_dom_sf"/>
</dbReference>
<feature type="region of interest" description="Disordered" evidence="4">
    <location>
        <begin position="1"/>
        <end position="27"/>
    </location>
</feature>
<dbReference type="OrthoDB" id="440673at2759"/>
<dbReference type="Proteomes" id="UP000636709">
    <property type="component" value="Unassembled WGS sequence"/>
</dbReference>
<dbReference type="GO" id="GO:0008047">
    <property type="term" value="F:enzyme activator activity"/>
    <property type="evidence" value="ECO:0007669"/>
    <property type="project" value="InterPro"/>
</dbReference>
<comment type="subcellular location">
    <subcellularLocation>
        <location evidence="1">Cytoplasm</location>
    </subcellularLocation>
</comment>
<comment type="similarity">
    <text evidence="2">Belongs to the DCP1 family.</text>
</comment>
<dbReference type="AlphaFoldDB" id="A0A835BS59"/>
<evidence type="ECO:0000256" key="1">
    <source>
        <dbReference type="ARBA" id="ARBA00004496"/>
    </source>
</evidence>
<dbReference type="GO" id="GO:0003729">
    <property type="term" value="F:mRNA binding"/>
    <property type="evidence" value="ECO:0007669"/>
    <property type="project" value="TreeGrafter"/>
</dbReference>
<gene>
    <name evidence="5" type="ORF">HU200_030098</name>
</gene>
<evidence type="ECO:0000313" key="5">
    <source>
        <dbReference type="EMBL" id="KAF8708716.1"/>
    </source>
</evidence>
<dbReference type="SUPFAM" id="SSF50729">
    <property type="entry name" value="PH domain-like"/>
    <property type="match status" value="1"/>
</dbReference>
<organism evidence="5 6">
    <name type="scientific">Digitaria exilis</name>
    <dbReference type="NCBI Taxonomy" id="1010633"/>
    <lineage>
        <taxon>Eukaryota</taxon>
        <taxon>Viridiplantae</taxon>
        <taxon>Streptophyta</taxon>
        <taxon>Embryophyta</taxon>
        <taxon>Tracheophyta</taxon>
        <taxon>Spermatophyta</taxon>
        <taxon>Magnoliopsida</taxon>
        <taxon>Liliopsida</taxon>
        <taxon>Poales</taxon>
        <taxon>Poaceae</taxon>
        <taxon>PACMAD clade</taxon>
        <taxon>Panicoideae</taxon>
        <taxon>Panicodae</taxon>
        <taxon>Paniceae</taxon>
        <taxon>Anthephorinae</taxon>
        <taxon>Digitaria</taxon>
    </lineage>
</organism>
<dbReference type="InterPro" id="IPR010334">
    <property type="entry name" value="Dcp1"/>
</dbReference>
<feature type="compositionally biased region" description="Low complexity" evidence="4">
    <location>
        <begin position="177"/>
        <end position="187"/>
    </location>
</feature>